<comment type="caution">
    <text evidence="1">The sequence shown here is derived from an EMBL/GenBank/DDBJ whole genome shotgun (WGS) entry which is preliminary data.</text>
</comment>
<name>A0ABV7D9M8_9HYPH</name>
<evidence type="ECO:0000313" key="1">
    <source>
        <dbReference type="EMBL" id="MFC3071596.1"/>
    </source>
</evidence>
<proteinExistence type="predicted"/>
<dbReference type="Proteomes" id="UP001595377">
    <property type="component" value="Unassembled WGS sequence"/>
</dbReference>
<keyword evidence="2" id="KW-1185">Reference proteome</keyword>
<gene>
    <name evidence="1" type="ORF">ACFOHH_00590</name>
</gene>
<reference evidence="2" key="1">
    <citation type="journal article" date="2019" name="Int. J. Syst. Evol. Microbiol.">
        <title>The Global Catalogue of Microorganisms (GCM) 10K type strain sequencing project: providing services to taxonomists for standard genome sequencing and annotation.</title>
        <authorList>
            <consortium name="The Broad Institute Genomics Platform"/>
            <consortium name="The Broad Institute Genome Sequencing Center for Infectious Disease"/>
            <person name="Wu L."/>
            <person name="Ma J."/>
        </authorList>
    </citation>
    <scope>NUCLEOTIDE SEQUENCE [LARGE SCALE GENOMIC DNA]</scope>
    <source>
        <strain evidence="2">KCTC 52677</strain>
    </source>
</reference>
<accession>A0ABV7D9M8</accession>
<evidence type="ECO:0000313" key="2">
    <source>
        <dbReference type="Proteomes" id="UP001595377"/>
    </source>
</evidence>
<dbReference type="RefSeq" id="WP_257315962.1">
    <property type="nucleotide sequence ID" value="NZ_JANFDG010000016.1"/>
</dbReference>
<sequence>MRYNELLIDERLDEIDDGPFQITIETIFDDESCSVDYFIRIMKPDNSPLCVLSLRGTVTNPLDVSAVVTVAAGYYGICVASGMLGAVGKAAFQSYEAAKKEMPEASRTDKARRVWKGTLEKKSELKAEAAKSLTGCVTKIFGA</sequence>
<dbReference type="EMBL" id="JBHRSP010000001">
    <property type="protein sequence ID" value="MFC3071596.1"/>
    <property type="molecule type" value="Genomic_DNA"/>
</dbReference>
<organism evidence="1 2">
    <name type="scientific">Shinella pollutisoli</name>
    <dbReference type="NCBI Taxonomy" id="2250594"/>
    <lineage>
        <taxon>Bacteria</taxon>
        <taxon>Pseudomonadati</taxon>
        <taxon>Pseudomonadota</taxon>
        <taxon>Alphaproteobacteria</taxon>
        <taxon>Hyphomicrobiales</taxon>
        <taxon>Rhizobiaceae</taxon>
        <taxon>Shinella</taxon>
    </lineage>
</organism>
<protein>
    <submittedName>
        <fullName evidence="1">Uncharacterized protein</fullName>
    </submittedName>
</protein>